<proteinExistence type="inferred from homology"/>
<dbReference type="InterPro" id="IPR008921">
    <property type="entry name" value="DNA_pol3_clamp-load_cplx_C"/>
</dbReference>
<dbReference type="GO" id="GO:0003677">
    <property type="term" value="F:DNA binding"/>
    <property type="evidence" value="ECO:0007669"/>
    <property type="project" value="InterPro"/>
</dbReference>
<feature type="domain" description="DNA polymerase III delta subunit-like C-terminal" evidence="8">
    <location>
        <begin position="2"/>
        <end position="109"/>
    </location>
</feature>
<dbReference type="Pfam" id="PF21694">
    <property type="entry name" value="DNA_pol3_delta_C"/>
    <property type="match status" value="1"/>
</dbReference>
<comment type="catalytic activity">
    <reaction evidence="7">
        <text>DNA(n) + a 2'-deoxyribonucleoside 5'-triphosphate = DNA(n+1) + diphosphate</text>
        <dbReference type="Rhea" id="RHEA:22508"/>
        <dbReference type="Rhea" id="RHEA-COMP:17339"/>
        <dbReference type="Rhea" id="RHEA-COMP:17340"/>
        <dbReference type="ChEBI" id="CHEBI:33019"/>
        <dbReference type="ChEBI" id="CHEBI:61560"/>
        <dbReference type="ChEBI" id="CHEBI:173112"/>
        <dbReference type="EC" id="2.7.7.7"/>
    </reaction>
</comment>
<name>A0A645BVU4_9ZZZZ</name>
<dbReference type="EMBL" id="VSSQ01022790">
    <property type="protein sequence ID" value="MPM69317.1"/>
    <property type="molecule type" value="Genomic_DNA"/>
</dbReference>
<evidence type="ECO:0000313" key="9">
    <source>
        <dbReference type="EMBL" id="MPM69317.1"/>
    </source>
</evidence>
<sequence length="115" mass="12507">MIAGNSERALEIYRNLLNLNESPFMVLSLISRQFRIILKSKSMSESGIPNADSAKKIGVPPFAVSGALRQANSFSFETLCKALNACIQTDYGIKLGKIEPEAGVEMLIVTRASTL</sequence>
<comment type="caution">
    <text evidence="9">The sequence shown here is derived from an EMBL/GenBank/DDBJ whole genome shotgun (WGS) entry which is preliminary data.</text>
</comment>
<dbReference type="Gene3D" id="1.20.272.10">
    <property type="match status" value="1"/>
</dbReference>
<evidence type="ECO:0000256" key="6">
    <source>
        <dbReference type="ARBA" id="ARBA00034754"/>
    </source>
</evidence>
<dbReference type="GO" id="GO:0003887">
    <property type="term" value="F:DNA-directed DNA polymerase activity"/>
    <property type="evidence" value="ECO:0007669"/>
    <property type="project" value="UniProtKB-KW"/>
</dbReference>
<evidence type="ECO:0000256" key="1">
    <source>
        <dbReference type="ARBA" id="ARBA00012417"/>
    </source>
</evidence>
<keyword evidence="3" id="KW-0548">Nucleotidyltransferase</keyword>
<dbReference type="PANTHER" id="PTHR34388:SF1">
    <property type="entry name" value="DNA POLYMERASE III SUBUNIT DELTA"/>
    <property type="match status" value="1"/>
</dbReference>
<evidence type="ECO:0000256" key="4">
    <source>
        <dbReference type="ARBA" id="ARBA00022705"/>
    </source>
</evidence>
<dbReference type="InterPro" id="IPR005790">
    <property type="entry name" value="DNA_polIII_delta"/>
</dbReference>
<dbReference type="NCBIfam" id="TIGR01128">
    <property type="entry name" value="holA"/>
    <property type="match status" value="1"/>
</dbReference>
<gene>
    <name evidence="9" type="ORF">SDC9_116262</name>
</gene>
<reference evidence="9" key="1">
    <citation type="submission" date="2019-08" db="EMBL/GenBank/DDBJ databases">
        <authorList>
            <person name="Kucharzyk K."/>
            <person name="Murdoch R.W."/>
            <person name="Higgins S."/>
            <person name="Loffler F."/>
        </authorList>
    </citation>
    <scope>NUCLEOTIDE SEQUENCE</scope>
</reference>
<keyword evidence="4" id="KW-0235">DNA replication</keyword>
<dbReference type="GO" id="GO:0006261">
    <property type="term" value="P:DNA-templated DNA replication"/>
    <property type="evidence" value="ECO:0007669"/>
    <property type="project" value="TreeGrafter"/>
</dbReference>
<dbReference type="AlphaFoldDB" id="A0A645BVU4"/>
<protein>
    <recommendedName>
        <fullName evidence="1">DNA-directed DNA polymerase</fullName>
        <ecNumber evidence="1">2.7.7.7</ecNumber>
    </recommendedName>
</protein>
<dbReference type="PANTHER" id="PTHR34388">
    <property type="entry name" value="DNA POLYMERASE III SUBUNIT DELTA"/>
    <property type="match status" value="1"/>
</dbReference>
<dbReference type="SUPFAM" id="SSF48019">
    <property type="entry name" value="post-AAA+ oligomerization domain-like"/>
    <property type="match status" value="1"/>
</dbReference>
<evidence type="ECO:0000256" key="5">
    <source>
        <dbReference type="ARBA" id="ARBA00022932"/>
    </source>
</evidence>
<keyword evidence="5" id="KW-0239">DNA-directed DNA polymerase</keyword>
<evidence type="ECO:0000259" key="8">
    <source>
        <dbReference type="Pfam" id="PF21694"/>
    </source>
</evidence>
<organism evidence="9">
    <name type="scientific">bioreactor metagenome</name>
    <dbReference type="NCBI Taxonomy" id="1076179"/>
    <lineage>
        <taxon>unclassified sequences</taxon>
        <taxon>metagenomes</taxon>
        <taxon>ecological metagenomes</taxon>
    </lineage>
</organism>
<evidence type="ECO:0000256" key="7">
    <source>
        <dbReference type="ARBA" id="ARBA00049244"/>
    </source>
</evidence>
<dbReference type="EC" id="2.7.7.7" evidence="1"/>
<dbReference type="InterPro" id="IPR048466">
    <property type="entry name" value="DNA_pol3_delta-like_C"/>
</dbReference>
<evidence type="ECO:0000256" key="2">
    <source>
        <dbReference type="ARBA" id="ARBA00022679"/>
    </source>
</evidence>
<keyword evidence="2" id="KW-0808">Transferase</keyword>
<comment type="similarity">
    <text evidence="6">Belongs to the DNA polymerase HolA subunit family.</text>
</comment>
<evidence type="ECO:0000256" key="3">
    <source>
        <dbReference type="ARBA" id="ARBA00022695"/>
    </source>
</evidence>
<dbReference type="GO" id="GO:0009360">
    <property type="term" value="C:DNA polymerase III complex"/>
    <property type="evidence" value="ECO:0007669"/>
    <property type="project" value="TreeGrafter"/>
</dbReference>
<accession>A0A645BVU4</accession>